<dbReference type="InterPro" id="IPR036291">
    <property type="entry name" value="NAD(P)-bd_dom_sf"/>
</dbReference>
<dbReference type="GO" id="GO:0008743">
    <property type="term" value="F:L-threonine 3-dehydrogenase activity"/>
    <property type="evidence" value="ECO:0007669"/>
    <property type="project" value="UniProtKB-EC"/>
</dbReference>
<dbReference type="SUPFAM" id="SSF50129">
    <property type="entry name" value="GroES-like"/>
    <property type="match status" value="1"/>
</dbReference>
<dbReference type="SMART" id="SM00829">
    <property type="entry name" value="PKS_ER"/>
    <property type="match status" value="1"/>
</dbReference>
<dbReference type="InterPro" id="IPR050129">
    <property type="entry name" value="Zn_alcohol_dh"/>
</dbReference>
<dbReference type="GO" id="GO:0008270">
    <property type="term" value="F:zinc ion binding"/>
    <property type="evidence" value="ECO:0007669"/>
    <property type="project" value="InterPro"/>
</dbReference>
<evidence type="ECO:0000256" key="3">
    <source>
        <dbReference type="ARBA" id="ARBA00023002"/>
    </source>
</evidence>
<sequence>MIPAYMHALVKETAGKGLTLKQVKTPVPGIGEVLIKIHKTAICGTDVHIYNWDAWSQKTILPPMTIGHEYVGEIAVLGPGVEDYHVGQIVTGEGHIVCGHCRNCRAGNGHWCKFTKGVGVNRDGAFAEYLCIPETNVIAVPETTPEEIVAFYDAYGNACHTATMFDVTGEDVLITGAGPIGMMAVGICRQNGARRIVVTDVNDYRLDIAKKMGASATVNLKTQSVEDAMKSLHIVEGFDVGCEMSGNGNALNQMLKLMRNGGKVALLGIAGPGTVIDWNDVIFKGLTLQGIYGRKMYETWYKMMAMVEAGLDLSPVLTHRYHYTDFEEAFAVMNSGQSGKVVLDWTQKEKA</sequence>
<protein>
    <submittedName>
        <fullName evidence="5">L-threonine 3-dehydrogenase</fullName>
        <ecNumber evidence="5">1.1.1.103</ecNumber>
    </submittedName>
</protein>
<dbReference type="InterPro" id="IPR013154">
    <property type="entry name" value="ADH-like_N"/>
</dbReference>
<reference evidence="5" key="1">
    <citation type="submission" date="2019-08" db="EMBL/GenBank/DDBJ databases">
        <authorList>
            <person name="Kucharzyk K."/>
            <person name="Murdoch R.W."/>
            <person name="Higgins S."/>
            <person name="Loffler F."/>
        </authorList>
    </citation>
    <scope>NUCLEOTIDE SEQUENCE</scope>
</reference>
<dbReference type="Pfam" id="PF00107">
    <property type="entry name" value="ADH_zinc_N"/>
    <property type="match status" value="1"/>
</dbReference>
<organism evidence="5">
    <name type="scientific">bioreactor metagenome</name>
    <dbReference type="NCBI Taxonomy" id="1076179"/>
    <lineage>
        <taxon>unclassified sequences</taxon>
        <taxon>metagenomes</taxon>
        <taxon>ecological metagenomes</taxon>
    </lineage>
</organism>
<gene>
    <name evidence="5" type="primary">tdh_16</name>
    <name evidence="5" type="ORF">SDC9_96351</name>
</gene>
<dbReference type="NCBIfam" id="NF003808">
    <property type="entry name" value="PRK05396.1"/>
    <property type="match status" value="1"/>
</dbReference>
<dbReference type="InterPro" id="IPR013149">
    <property type="entry name" value="ADH-like_C"/>
</dbReference>
<dbReference type="InterPro" id="IPR002328">
    <property type="entry name" value="ADH_Zn_CS"/>
</dbReference>
<evidence type="ECO:0000259" key="4">
    <source>
        <dbReference type="SMART" id="SM00829"/>
    </source>
</evidence>
<dbReference type="EC" id="1.1.1.103" evidence="5"/>
<dbReference type="SUPFAM" id="SSF51735">
    <property type="entry name" value="NAD(P)-binding Rossmann-fold domains"/>
    <property type="match status" value="1"/>
</dbReference>
<name>A0A645ABF4_9ZZZZ</name>
<dbReference type="Pfam" id="PF08240">
    <property type="entry name" value="ADH_N"/>
    <property type="match status" value="1"/>
</dbReference>
<keyword evidence="1" id="KW-0479">Metal-binding</keyword>
<feature type="domain" description="Enoyl reductase (ER)" evidence="4">
    <location>
        <begin position="15"/>
        <end position="343"/>
    </location>
</feature>
<proteinExistence type="predicted"/>
<evidence type="ECO:0000313" key="5">
    <source>
        <dbReference type="EMBL" id="MPM49621.1"/>
    </source>
</evidence>
<keyword evidence="2" id="KW-0862">Zinc</keyword>
<dbReference type="AlphaFoldDB" id="A0A645ABF4"/>
<dbReference type="InterPro" id="IPR020843">
    <property type="entry name" value="ER"/>
</dbReference>
<keyword evidence="3 5" id="KW-0560">Oxidoreductase</keyword>
<dbReference type="EMBL" id="VSSQ01012602">
    <property type="protein sequence ID" value="MPM49621.1"/>
    <property type="molecule type" value="Genomic_DNA"/>
</dbReference>
<dbReference type="InterPro" id="IPR011032">
    <property type="entry name" value="GroES-like_sf"/>
</dbReference>
<dbReference type="PANTHER" id="PTHR43401:SF2">
    <property type="entry name" value="L-THREONINE 3-DEHYDROGENASE"/>
    <property type="match status" value="1"/>
</dbReference>
<dbReference type="Gene3D" id="3.90.180.10">
    <property type="entry name" value="Medium-chain alcohol dehydrogenases, catalytic domain"/>
    <property type="match status" value="1"/>
</dbReference>
<dbReference type="Gene3D" id="3.40.50.720">
    <property type="entry name" value="NAD(P)-binding Rossmann-like Domain"/>
    <property type="match status" value="1"/>
</dbReference>
<dbReference type="PANTHER" id="PTHR43401">
    <property type="entry name" value="L-THREONINE 3-DEHYDROGENASE"/>
    <property type="match status" value="1"/>
</dbReference>
<comment type="caution">
    <text evidence="5">The sequence shown here is derived from an EMBL/GenBank/DDBJ whole genome shotgun (WGS) entry which is preliminary data.</text>
</comment>
<evidence type="ECO:0000256" key="1">
    <source>
        <dbReference type="ARBA" id="ARBA00022723"/>
    </source>
</evidence>
<dbReference type="PROSITE" id="PS00059">
    <property type="entry name" value="ADH_ZINC"/>
    <property type="match status" value="1"/>
</dbReference>
<evidence type="ECO:0000256" key="2">
    <source>
        <dbReference type="ARBA" id="ARBA00022833"/>
    </source>
</evidence>
<accession>A0A645ABF4</accession>